<dbReference type="SFLD" id="SFLDG01153">
    <property type="entry name" value="Main.4:_Theta-like"/>
    <property type="match status" value="1"/>
</dbReference>
<dbReference type="RefSeq" id="XP_022660323.1">
    <property type="nucleotide sequence ID" value="XM_022804588.1"/>
</dbReference>
<sequence length="265" mass="29754">MIQGGLLYHTVGSAPCRAVRMLAKELGVELELRCLDVFAGDHMKPDFLEINPQHTLPTLVDGDFVLSESRAILTYLMNKYAPESDLYPQHIKARAQVERLLYYDMGMLYKSMLDVFLAPIFGFFSPEDSGERLKGVLVFLDEHILGDNAYITGDKFTIADISIGASLTLLEAFEFGFPDAPRLEKFYEERIKSLPYFYEVNAEGIDALRKGMPRQETKNENENNREADATPENAEEAPQADVRAGLETPSVEGCQAENAEDEEIV</sequence>
<dbReference type="CDD" id="cd03177">
    <property type="entry name" value="GST_C_Delta_Epsilon"/>
    <property type="match status" value="1"/>
</dbReference>
<evidence type="ECO:0000256" key="2">
    <source>
        <dbReference type="SAM" id="MobiDB-lite"/>
    </source>
</evidence>
<dbReference type="GO" id="GO:0004364">
    <property type="term" value="F:glutathione transferase activity"/>
    <property type="evidence" value="ECO:0007669"/>
    <property type="project" value="TreeGrafter"/>
</dbReference>
<evidence type="ECO:0008006" key="7">
    <source>
        <dbReference type="Google" id="ProtNLM"/>
    </source>
</evidence>
<dbReference type="SFLD" id="SFLDS00019">
    <property type="entry name" value="Glutathione_Transferase_(cytos"/>
    <property type="match status" value="1"/>
</dbReference>
<dbReference type="InterPro" id="IPR036249">
    <property type="entry name" value="Thioredoxin-like_sf"/>
</dbReference>
<dbReference type="InterPro" id="IPR010987">
    <property type="entry name" value="Glutathione-S-Trfase_C-like"/>
</dbReference>
<dbReference type="Gene3D" id="3.40.30.10">
    <property type="entry name" value="Glutaredoxin"/>
    <property type="match status" value="1"/>
</dbReference>
<dbReference type="GeneID" id="111250013"/>
<dbReference type="FunFam" id="3.40.30.10:FF:000034">
    <property type="entry name" value="glutathione S-transferase 1"/>
    <property type="match status" value="1"/>
</dbReference>
<dbReference type="InParanoid" id="A0A7M7M9R9"/>
<comment type="subunit">
    <text evidence="1">Homodimer.</text>
</comment>
<evidence type="ECO:0000256" key="1">
    <source>
        <dbReference type="ARBA" id="ARBA00011738"/>
    </source>
</evidence>
<dbReference type="GO" id="GO:0006749">
    <property type="term" value="P:glutathione metabolic process"/>
    <property type="evidence" value="ECO:0007669"/>
    <property type="project" value="TreeGrafter"/>
</dbReference>
<feature type="domain" description="GST N-terminal" evidence="3">
    <location>
        <begin position="3"/>
        <end position="84"/>
    </location>
</feature>
<dbReference type="Proteomes" id="UP000594260">
    <property type="component" value="Unplaced"/>
</dbReference>
<accession>A0A7M7M9R9</accession>
<evidence type="ECO:0000259" key="4">
    <source>
        <dbReference type="PROSITE" id="PS50405"/>
    </source>
</evidence>
<evidence type="ECO:0000259" key="3">
    <source>
        <dbReference type="PROSITE" id="PS50404"/>
    </source>
</evidence>
<dbReference type="InterPro" id="IPR036282">
    <property type="entry name" value="Glutathione-S-Trfase_C_sf"/>
</dbReference>
<dbReference type="InterPro" id="IPR040079">
    <property type="entry name" value="Glutathione_S-Trfase"/>
</dbReference>
<feature type="domain" description="GST C-terminal" evidence="4">
    <location>
        <begin position="90"/>
        <end position="219"/>
    </location>
</feature>
<dbReference type="SUPFAM" id="SSF47616">
    <property type="entry name" value="GST C-terminal domain-like"/>
    <property type="match status" value="1"/>
</dbReference>
<evidence type="ECO:0000313" key="6">
    <source>
        <dbReference type="Proteomes" id="UP000594260"/>
    </source>
</evidence>
<dbReference type="SUPFAM" id="SSF52833">
    <property type="entry name" value="Thioredoxin-like"/>
    <property type="match status" value="1"/>
</dbReference>
<dbReference type="InterPro" id="IPR004046">
    <property type="entry name" value="GST_C"/>
</dbReference>
<dbReference type="Pfam" id="PF00043">
    <property type="entry name" value="GST_C"/>
    <property type="match status" value="1"/>
</dbReference>
<feature type="region of interest" description="Disordered" evidence="2">
    <location>
        <begin position="210"/>
        <end position="265"/>
    </location>
</feature>
<dbReference type="Pfam" id="PF13417">
    <property type="entry name" value="GST_N_3"/>
    <property type="match status" value="1"/>
</dbReference>
<reference evidence="5" key="1">
    <citation type="submission" date="2021-01" db="UniProtKB">
        <authorList>
            <consortium name="EnsemblMetazoa"/>
        </authorList>
    </citation>
    <scope>IDENTIFICATION</scope>
</reference>
<dbReference type="SFLD" id="SFLDG00358">
    <property type="entry name" value="Main_(cytGST)"/>
    <property type="match status" value="1"/>
</dbReference>
<organism evidence="5 6">
    <name type="scientific">Varroa destructor</name>
    <name type="common">Honeybee mite</name>
    <dbReference type="NCBI Taxonomy" id="109461"/>
    <lineage>
        <taxon>Eukaryota</taxon>
        <taxon>Metazoa</taxon>
        <taxon>Ecdysozoa</taxon>
        <taxon>Arthropoda</taxon>
        <taxon>Chelicerata</taxon>
        <taxon>Arachnida</taxon>
        <taxon>Acari</taxon>
        <taxon>Parasitiformes</taxon>
        <taxon>Mesostigmata</taxon>
        <taxon>Gamasina</taxon>
        <taxon>Dermanyssoidea</taxon>
        <taxon>Varroidae</taxon>
        <taxon>Varroa</taxon>
    </lineage>
</organism>
<dbReference type="OrthoDB" id="6491150at2759"/>
<keyword evidence="6" id="KW-1185">Reference proteome</keyword>
<dbReference type="PROSITE" id="PS50405">
    <property type="entry name" value="GST_CTER"/>
    <property type="match status" value="1"/>
</dbReference>
<dbReference type="OMA" id="NFNPPAY"/>
<dbReference type="PANTHER" id="PTHR43969">
    <property type="entry name" value="GLUTATHIONE S TRANSFERASE D10, ISOFORM A-RELATED"/>
    <property type="match status" value="1"/>
</dbReference>
<protein>
    <recommendedName>
        <fullName evidence="7">Glutathione transferase</fullName>
    </recommendedName>
</protein>
<evidence type="ECO:0000313" key="5">
    <source>
        <dbReference type="EnsemblMetazoa" id="XP_022660323"/>
    </source>
</evidence>
<proteinExistence type="predicted"/>
<dbReference type="PROSITE" id="PS50404">
    <property type="entry name" value="GST_NTER"/>
    <property type="match status" value="1"/>
</dbReference>
<name>A0A7M7M9R9_VARDE</name>
<dbReference type="KEGG" id="vde:111250013"/>
<dbReference type="CDD" id="cd03045">
    <property type="entry name" value="GST_N_Delta_Epsilon"/>
    <property type="match status" value="1"/>
</dbReference>
<dbReference type="InterPro" id="IPR004045">
    <property type="entry name" value="Glutathione_S-Trfase_N"/>
</dbReference>
<dbReference type="EnsemblMetazoa" id="XM_022804588">
    <property type="protein sequence ID" value="XP_022660323"/>
    <property type="gene ID" value="LOC111250013"/>
</dbReference>
<dbReference type="PANTHER" id="PTHR43969:SF9">
    <property type="entry name" value="GLUTATHIONE S TRANSFERASE D10, ISOFORM A-RELATED"/>
    <property type="match status" value="1"/>
</dbReference>
<dbReference type="Gene3D" id="1.20.1050.10">
    <property type="match status" value="1"/>
</dbReference>
<dbReference type="AlphaFoldDB" id="A0A7M7M9R9"/>
<feature type="compositionally biased region" description="Basic and acidic residues" evidence="2">
    <location>
        <begin position="210"/>
        <end position="228"/>
    </location>
</feature>